<keyword evidence="3" id="KW-1185">Reference proteome</keyword>
<dbReference type="PANTHER" id="PTHR32251:SF23">
    <property type="entry name" value="3-OXO-5-ALPHA-STEROID 4-DEHYDROGENASE (DUF1295)"/>
    <property type="match status" value="1"/>
</dbReference>
<dbReference type="PANTHER" id="PTHR32251">
    <property type="entry name" value="3-OXO-5-ALPHA-STEROID 4-DEHYDROGENASE"/>
    <property type="match status" value="1"/>
</dbReference>
<dbReference type="Gene3D" id="1.20.120.1630">
    <property type="match status" value="1"/>
</dbReference>
<dbReference type="OrthoDB" id="201504at2759"/>
<feature type="transmembrane region" description="Helical" evidence="1">
    <location>
        <begin position="156"/>
        <end position="181"/>
    </location>
</feature>
<proteinExistence type="predicted"/>
<feature type="transmembrane region" description="Helical" evidence="1">
    <location>
        <begin position="201"/>
        <end position="219"/>
    </location>
</feature>
<feature type="transmembrane region" description="Helical" evidence="1">
    <location>
        <begin position="60"/>
        <end position="78"/>
    </location>
</feature>
<evidence type="ECO:0000313" key="3">
    <source>
        <dbReference type="Proteomes" id="UP000799438"/>
    </source>
</evidence>
<dbReference type="GeneID" id="54301805"/>
<gene>
    <name evidence="2" type="ORF">K452DRAFT_320308</name>
</gene>
<evidence type="ECO:0008006" key="4">
    <source>
        <dbReference type="Google" id="ProtNLM"/>
    </source>
</evidence>
<dbReference type="AlphaFoldDB" id="A0A6A6B9U8"/>
<organism evidence="2 3">
    <name type="scientific">Aplosporella prunicola CBS 121167</name>
    <dbReference type="NCBI Taxonomy" id="1176127"/>
    <lineage>
        <taxon>Eukaryota</taxon>
        <taxon>Fungi</taxon>
        <taxon>Dikarya</taxon>
        <taxon>Ascomycota</taxon>
        <taxon>Pezizomycotina</taxon>
        <taxon>Dothideomycetes</taxon>
        <taxon>Dothideomycetes incertae sedis</taxon>
        <taxon>Botryosphaeriales</taxon>
        <taxon>Aplosporellaceae</taxon>
        <taxon>Aplosporella</taxon>
    </lineage>
</organism>
<keyword evidence="1" id="KW-0812">Transmembrane</keyword>
<sequence>MLVPVQDMALPAIKTLQDCADWSQTVQPFIPQLKELPQQVWLHMSSVEELKALYVSTNPLVTAFAFSLALAPIFLLVSELNKNYSQVDRMWSLLPTIYNAHYAAWAHMTGLPTQKVDNVLAFSVVWSLRLTFNYWRKGGYSVGSEDYRWAIIKSKVNPALFFLFNVTFISTIQSVLLWAVATPTYILLLTSRLTGQGMSTVDTIFARVLMAMVVLEYFADQQQWDYQSTKQRYLQTAQVPHKSKYTRDELDRGFTTRGLWAWSRHPNFAAEQAIWVILYQWGCLSSYTPLNWTSMGALNYLFLFQGSTWLTELLTAGKYPEYKEYQQRVGKFFPSLLGERWVEAKAPVPARPQKSAGPKGSAKKSK</sequence>
<reference evidence="2" key="1">
    <citation type="journal article" date="2020" name="Stud. Mycol.">
        <title>101 Dothideomycetes genomes: a test case for predicting lifestyles and emergence of pathogens.</title>
        <authorList>
            <person name="Haridas S."/>
            <person name="Albert R."/>
            <person name="Binder M."/>
            <person name="Bloem J."/>
            <person name="Labutti K."/>
            <person name="Salamov A."/>
            <person name="Andreopoulos B."/>
            <person name="Baker S."/>
            <person name="Barry K."/>
            <person name="Bills G."/>
            <person name="Bluhm B."/>
            <person name="Cannon C."/>
            <person name="Castanera R."/>
            <person name="Culley D."/>
            <person name="Daum C."/>
            <person name="Ezra D."/>
            <person name="Gonzalez J."/>
            <person name="Henrissat B."/>
            <person name="Kuo A."/>
            <person name="Liang C."/>
            <person name="Lipzen A."/>
            <person name="Lutzoni F."/>
            <person name="Magnuson J."/>
            <person name="Mondo S."/>
            <person name="Nolan M."/>
            <person name="Ohm R."/>
            <person name="Pangilinan J."/>
            <person name="Park H.-J."/>
            <person name="Ramirez L."/>
            <person name="Alfaro M."/>
            <person name="Sun H."/>
            <person name="Tritt A."/>
            <person name="Yoshinaga Y."/>
            <person name="Zwiers L.-H."/>
            <person name="Turgeon B."/>
            <person name="Goodwin S."/>
            <person name="Spatafora J."/>
            <person name="Crous P."/>
            <person name="Grigoriev I."/>
        </authorList>
    </citation>
    <scope>NUCLEOTIDE SEQUENCE</scope>
    <source>
        <strain evidence="2">CBS 121167</strain>
    </source>
</reference>
<dbReference type="InterPro" id="IPR010721">
    <property type="entry name" value="UstE-like"/>
</dbReference>
<accession>A0A6A6B9U8</accession>
<dbReference type="EMBL" id="ML995492">
    <property type="protein sequence ID" value="KAF2139687.1"/>
    <property type="molecule type" value="Genomic_DNA"/>
</dbReference>
<dbReference type="RefSeq" id="XP_033395400.1">
    <property type="nucleotide sequence ID" value="XM_033544309.1"/>
</dbReference>
<protein>
    <recommendedName>
        <fullName evidence="4">Steroid 5-alpha reductase C-terminal domain-containing protein</fullName>
    </recommendedName>
</protein>
<evidence type="ECO:0000256" key="1">
    <source>
        <dbReference type="SAM" id="Phobius"/>
    </source>
</evidence>
<keyword evidence="1" id="KW-0472">Membrane</keyword>
<dbReference type="GO" id="GO:0016020">
    <property type="term" value="C:membrane"/>
    <property type="evidence" value="ECO:0007669"/>
    <property type="project" value="TreeGrafter"/>
</dbReference>
<name>A0A6A6B9U8_9PEZI</name>
<dbReference type="Proteomes" id="UP000799438">
    <property type="component" value="Unassembled WGS sequence"/>
</dbReference>
<dbReference type="Pfam" id="PF06966">
    <property type="entry name" value="DUF1295"/>
    <property type="match status" value="1"/>
</dbReference>
<keyword evidence="1" id="KW-1133">Transmembrane helix</keyword>
<evidence type="ECO:0000313" key="2">
    <source>
        <dbReference type="EMBL" id="KAF2139687.1"/>
    </source>
</evidence>